<organism evidence="1 2">
    <name type="scientific">Malus baccata</name>
    <name type="common">Siberian crab apple</name>
    <name type="synonym">Pyrus baccata</name>
    <dbReference type="NCBI Taxonomy" id="106549"/>
    <lineage>
        <taxon>Eukaryota</taxon>
        <taxon>Viridiplantae</taxon>
        <taxon>Streptophyta</taxon>
        <taxon>Embryophyta</taxon>
        <taxon>Tracheophyta</taxon>
        <taxon>Spermatophyta</taxon>
        <taxon>Magnoliopsida</taxon>
        <taxon>eudicotyledons</taxon>
        <taxon>Gunneridae</taxon>
        <taxon>Pentapetalae</taxon>
        <taxon>rosids</taxon>
        <taxon>fabids</taxon>
        <taxon>Rosales</taxon>
        <taxon>Rosaceae</taxon>
        <taxon>Amygdaloideae</taxon>
        <taxon>Maleae</taxon>
        <taxon>Malus</taxon>
    </lineage>
</organism>
<keyword evidence="2" id="KW-1185">Reference proteome</keyword>
<accession>A0A540N184</accession>
<dbReference type="Proteomes" id="UP000315295">
    <property type="component" value="Unassembled WGS sequence"/>
</dbReference>
<proteinExistence type="predicted"/>
<dbReference type="EMBL" id="VIEB01000133">
    <property type="protein sequence ID" value="TQE04827.1"/>
    <property type="molecule type" value="Genomic_DNA"/>
</dbReference>
<reference evidence="1 2" key="1">
    <citation type="journal article" date="2019" name="G3 (Bethesda)">
        <title>Sequencing of a Wild Apple (Malus baccata) Genome Unravels the Differences Between Cultivated and Wild Apple Species Regarding Disease Resistance and Cold Tolerance.</title>
        <authorList>
            <person name="Chen X."/>
        </authorList>
    </citation>
    <scope>NUCLEOTIDE SEQUENCE [LARGE SCALE GENOMIC DNA]</scope>
    <source>
        <strain evidence="2">cv. Shandingzi</strain>
        <tissue evidence="1">Leaves</tissue>
    </source>
</reference>
<gene>
    <name evidence="1" type="ORF">C1H46_009541</name>
</gene>
<evidence type="ECO:0000313" key="1">
    <source>
        <dbReference type="EMBL" id="TQE04827.1"/>
    </source>
</evidence>
<protein>
    <submittedName>
        <fullName evidence="1">Uncharacterized protein</fullName>
    </submittedName>
</protein>
<dbReference type="AlphaFoldDB" id="A0A540N184"/>
<name>A0A540N184_MALBA</name>
<evidence type="ECO:0000313" key="2">
    <source>
        <dbReference type="Proteomes" id="UP000315295"/>
    </source>
</evidence>
<sequence>MILLKVCGQFWWTRIRFVNYAQDSLLENHLLTELLQHKPLQPVLDLQLYNHLTFLVSEQIVIFDEIEVPP</sequence>
<comment type="caution">
    <text evidence="1">The sequence shown here is derived from an EMBL/GenBank/DDBJ whole genome shotgun (WGS) entry which is preliminary data.</text>
</comment>